<dbReference type="RefSeq" id="WP_061610987.1">
    <property type="nucleotide sequence ID" value="NZ_CP162579.1"/>
</dbReference>
<comment type="caution">
    <text evidence="4">The sequence shown here is derived from an EMBL/GenBank/DDBJ whole genome shotgun (WGS) entry which is preliminary data.</text>
</comment>
<dbReference type="Proteomes" id="UP000075260">
    <property type="component" value="Unassembled WGS sequence"/>
</dbReference>
<dbReference type="GO" id="GO:0042597">
    <property type="term" value="C:periplasmic space"/>
    <property type="evidence" value="ECO:0007669"/>
    <property type="project" value="InterPro"/>
</dbReference>
<dbReference type="Gene3D" id="3.40.50.10070">
    <property type="entry name" value="TolB, N-terminal domain"/>
    <property type="match status" value="1"/>
</dbReference>
<dbReference type="SUPFAM" id="SSF52964">
    <property type="entry name" value="TolB, N-terminal domain"/>
    <property type="match status" value="1"/>
</dbReference>
<evidence type="ECO:0000256" key="1">
    <source>
        <dbReference type="SAM" id="MobiDB-lite"/>
    </source>
</evidence>
<keyword evidence="2" id="KW-0732">Signal</keyword>
<evidence type="ECO:0000259" key="3">
    <source>
        <dbReference type="Pfam" id="PF04052"/>
    </source>
</evidence>
<evidence type="ECO:0000256" key="2">
    <source>
        <dbReference type="SAM" id="SignalP"/>
    </source>
</evidence>
<dbReference type="InterPro" id="IPR011042">
    <property type="entry name" value="6-blade_b-propeller_TolB-like"/>
</dbReference>
<dbReference type="OrthoDB" id="9815657at2"/>
<dbReference type="GO" id="GO:0015031">
    <property type="term" value="P:protein transport"/>
    <property type="evidence" value="ECO:0007669"/>
    <property type="project" value="InterPro"/>
</dbReference>
<evidence type="ECO:0000313" key="4">
    <source>
        <dbReference type="EMBL" id="KYF65639.1"/>
    </source>
</evidence>
<feature type="region of interest" description="Disordered" evidence="1">
    <location>
        <begin position="23"/>
        <end position="49"/>
    </location>
</feature>
<protein>
    <submittedName>
        <fullName evidence="4">TolB protein</fullName>
    </submittedName>
</protein>
<dbReference type="InterPro" id="IPR007195">
    <property type="entry name" value="TolB_N"/>
</dbReference>
<feature type="compositionally biased region" description="Pro residues" evidence="1">
    <location>
        <begin position="23"/>
        <end position="33"/>
    </location>
</feature>
<gene>
    <name evidence="4" type="ORF">BE15_19185</name>
</gene>
<dbReference type="SUPFAM" id="SSF82171">
    <property type="entry name" value="DPP6 N-terminal domain-like"/>
    <property type="match status" value="1"/>
</dbReference>
<dbReference type="InterPro" id="IPR011659">
    <property type="entry name" value="WD40"/>
</dbReference>
<reference evidence="4 5" key="1">
    <citation type="submission" date="2014-02" db="EMBL/GenBank/DDBJ databases">
        <title>The small core and large imbalanced accessory genome model reveals a collaborative survival strategy of Sorangium cellulosum strains in nature.</title>
        <authorList>
            <person name="Han K."/>
            <person name="Peng R."/>
            <person name="Blom J."/>
            <person name="Li Y.-Z."/>
        </authorList>
    </citation>
    <scope>NUCLEOTIDE SEQUENCE [LARGE SCALE GENOMIC DNA]</scope>
    <source>
        <strain evidence="4 5">So0008-312</strain>
    </source>
</reference>
<dbReference type="Gene3D" id="2.120.10.30">
    <property type="entry name" value="TolB, C-terminal domain"/>
    <property type="match status" value="1"/>
</dbReference>
<proteinExistence type="predicted"/>
<feature type="domain" description="TolB N-terminal" evidence="3">
    <location>
        <begin position="55"/>
        <end position="135"/>
    </location>
</feature>
<sequence>MRLARYALGALALAAAALAAPPAPAQAPAPTQAPSPAQAPASTAPPNPDELLGHITVVAGASRPLPKIGVLPSLVSDPEDVTLHSVVRRDLELCGEFEVLPDSAAPDGLYLSDSPVDVKAWSAKGVEAVVSVRGKKVGPDKAELVGQAFLVNRGQAPVFDKRFIVPLRDVRFESHRVADQLIGALTGQNGGFASHMTFASGSGSLRRVFTIDADGHDARAISPPDQTAIAPVFGKNEQLHYAASVKGDEYKIFTTAGGPISLPVKGSVYGIAFSKDRSQVALSIGVGSTIKLFSGPDFQSIKPASDVGMALHPAFSPTGKLAFSGEGRYGQRIYVGGKAISPDGLFASAPTFCNHPDGVKAVYAVGVGKNTDLVVSGEMGGGLARLTQNQGRNGYPACSPDGRLVAFFSTRTSGEGPGLYIMRVDGQRPKRISNLLGDSLRWDPLPPGKAVEAKN</sequence>
<name>A0A150QCF2_SORCE</name>
<dbReference type="Pfam" id="PF04052">
    <property type="entry name" value="TolB_N"/>
    <property type="match status" value="1"/>
</dbReference>
<dbReference type="AlphaFoldDB" id="A0A150QCF2"/>
<accession>A0A150QCF2</accession>
<dbReference type="Pfam" id="PF07676">
    <property type="entry name" value="PD40"/>
    <property type="match status" value="1"/>
</dbReference>
<evidence type="ECO:0000313" key="5">
    <source>
        <dbReference type="Proteomes" id="UP000075260"/>
    </source>
</evidence>
<dbReference type="EMBL" id="JEMA01000818">
    <property type="protein sequence ID" value="KYF65639.1"/>
    <property type="molecule type" value="Genomic_DNA"/>
</dbReference>
<organism evidence="4 5">
    <name type="scientific">Sorangium cellulosum</name>
    <name type="common">Polyangium cellulosum</name>
    <dbReference type="NCBI Taxonomy" id="56"/>
    <lineage>
        <taxon>Bacteria</taxon>
        <taxon>Pseudomonadati</taxon>
        <taxon>Myxococcota</taxon>
        <taxon>Polyangia</taxon>
        <taxon>Polyangiales</taxon>
        <taxon>Polyangiaceae</taxon>
        <taxon>Sorangium</taxon>
    </lineage>
</organism>
<feature type="chain" id="PRO_5007566514" evidence="2">
    <location>
        <begin position="26"/>
        <end position="455"/>
    </location>
</feature>
<feature type="signal peptide" evidence="2">
    <location>
        <begin position="1"/>
        <end position="25"/>
    </location>
</feature>